<dbReference type="Proteomes" id="UP001064048">
    <property type="component" value="Chromosome 9"/>
</dbReference>
<reference evidence="1 2" key="1">
    <citation type="journal article" date="2022" name="Genome Biol. Evol.">
        <title>The Spruce Budworm Genome: Reconstructing the Evolutionary History of Antifreeze Proteins.</title>
        <authorList>
            <person name="Beliveau C."/>
            <person name="Gagne P."/>
            <person name="Picq S."/>
            <person name="Vernygora O."/>
            <person name="Keeling C.I."/>
            <person name="Pinkney K."/>
            <person name="Doucet D."/>
            <person name="Wen F."/>
            <person name="Johnston J.S."/>
            <person name="Maaroufi H."/>
            <person name="Boyle B."/>
            <person name="Laroche J."/>
            <person name="Dewar K."/>
            <person name="Juretic N."/>
            <person name="Blackburn G."/>
            <person name="Nisole A."/>
            <person name="Brunet B."/>
            <person name="Brandao M."/>
            <person name="Lumley L."/>
            <person name="Duan J."/>
            <person name="Quan G."/>
            <person name="Lucarotti C.J."/>
            <person name="Roe A.D."/>
            <person name="Sperling F.A.H."/>
            <person name="Levesque R.C."/>
            <person name="Cusson M."/>
        </authorList>
    </citation>
    <scope>NUCLEOTIDE SEQUENCE [LARGE SCALE GENOMIC DNA]</scope>
    <source>
        <strain evidence="1">Glfc:IPQL:Cfum</strain>
    </source>
</reference>
<accession>A0ACC0KZX1</accession>
<organism evidence="1 2">
    <name type="scientific">Choristoneura fumiferana</name>
    <name type="common">Spruce budworm moth</name>
    <name type="synonym">Archips fumiferana</name>
    <dbReference type="NCBI Taxonomy" id="7141"/>
    <lineage>
        <taxon>Eukaryota</taxon>
        <taxon>Metazoa</taxon>
        <taxon>Ecdysozoa</taxon>
        <taxon>Arthropoda</taxon>
        <taxon>Hexapoda</taxon>
        <taxon>Insecta</taxon>
        <taxon>Pterygota</taxon>
        <taxon>Neoptera</taxon>
        <taxon>Endopterygota</taxon>
        <taxon>Lepidoptera</taxon>
        <taxon>Glossata</taxon>
        <taxon>Ditrysia</taxon>
        <taxon>Tortricoidea</taxon>
        <taxon>Tortricidae</taxon>
        <taxon>Tortricinae</taxon>
        <taxon>Choristoneura</taxon>
    </lineage>
</organism>
<evidence type="ECO:0000313" key="1">
    <source>
        <dbReference type="EMBL" id="KAI8442136.1"/>
    </source>
</evidence>
<sequence length="423" mass="48157">MQRNRMAVWKIARPPNYNTNINHIYPYSEIPYVGEYNLVRLPLSSTNFIEHVDYWGEGKISTVAGVSGFANCYNVNHQYQLVSNGPDTDRKIPNRIPVISYTNCSTSSYIKDNSVKLVTLMGAPINKSCAKDIARMVNYDDGQVIVFGFEETQQDIKNLNDELKVIGLLPCHGYELPEKLQGLTLFGDNSHRVYTNITEMSEELSKRIVSGAYDSAVNVALKLDESGNNTAITDVVRQLLEKREKHIMAFAFKLSNAATDIVNNNFPVPFKQILKSGPVKFMSKKYFKTIKLDGQLNKDGNRFAFGDGTDKSSEAVRWELYPIWDNNTVFFKIKNVEHGSFLRIDDNSDGSGENKILGSQDSNDLNYQWSFEPLKIDDDLMFRIIDRKYNLGWKLGTTSESYLCGSKVEENQEDFKWFISPLE</sequence>
<dbReference type="EMBL" id="CM046109">
    <property type="protein sequence ID" value="KAI8442136.1"/>
    <property type="molecule type" value="Genomic_DNA"/>
</dbReference>
<proteinExistence type="predicted"/>
<protein>
    <submittedName>
        <fullName evidence="1">Uncharacterized protein</fullName>
    </submittedName>
</protein>
<keyword evidence="2" id="KW-1185">Reference proteome</keyword>
<gene>
    <name evidence="1" type="ORF">MSG28_005753</name>
</gene>
<comment type="caution">
    <text evidence="1">The sequence shown here is derived from an EMBL/GenBank/DDBJ whole genome shotgun (WGS) entry which is preliminary data.</text>
</comment>
<evidence type="ECO:0000313" key="2">
    <source>
        <dbReference type="Proteomes" id="UP001064048"/>
    </source>
</evidence>
<name>A0ACC0KZX1_CHOFU</name>